<comment type="caution">
    <text evidence="2">The sequence shown here is derived from an EMBL/GenBank/DDBJ whole genome shotgun (WGS) entry which is preliminary data.</text>
</comment>
<protein>
    <submittedName>
        <fullName evidence="2">Uncharacterized protein</fullName>
    </submittedName>
</protein>
<evidence type="ECO:0000313" key="3">
    <source>
        <dbReference type="Proteomes" id="UP000626092"/>
    </source>
</evidence>
<keyword evidence="3" id="KW-1185">Reference proteome</keyword>
<evidence type="ECO:0000256" key="1">
    <source>
        <dbReference type="SAM" id="MobiDB-lite"/>
    </source>
</evidence>
<feature type="region of interest" description="Disordered" evidence="1">
    <location>
        <begin position="130"/>
        <end position="169"/>
    </location>
</feature>
<reference evidence="2" key="1">
    <citation type="submission" date="2019-11" db="EMBL/GenBank/DDBJ databases">
        <authorList>
            <person name="Liu Y."/>
            <person name="Hou J."/>
            <person name="Li T.-Q."/>
            <person name="Guan C.-H."/>
            <person name="Wu X."/>
            <person name="Wu H.-Z."/>
            <person name="Ling F."/>
            <person name="Zhang R."/>
            <person name="Shi X.-G."/>
            <person name="Ren J.-P."/>
            <person name="Chen E.-F."/>
            <person name="Sun J.-M."/>
        </authorList>
    </citation>
    <scope>NUCLEOTIDE SEQUENCE</scope>
    <source>
        <strain evidence="2">Adult_tree_wgs_1</strain>
        <tissue evidence="2">Leaves</tissue>
    </source>
</reference>
<dbReference type="AlphaFoldDB" id="A0A834H2A0"/>
<accession>A0A834H2A0</accession>
<dbReference type="EMBL" id="WJXA01000006">
    <property type="protein sequence ID" value="KAF7140323.1"/>
    <property type="molecule type" value="Genomic_DNA"/>
</dbReference>
<proteinExistence type="predicted"/>
<dbReference type="OrthoDB" id="10548737at2759"/>
<name>A0A834H2A0_RHOSS</name>
<evidence type="ECO:0000313" key="2">
    <source>
        <dbReference type="EMBL" id="KAF7140323.1"/>
    </source>
</evidence>
<sequence length="169" mass="19119">MRMLKQREEEMALMKEEMAWMVEAIARSNSLNSKSGGGRQRRPSHPLPSPNVPQSEPRKSDSVYDRLALFIEDCRVREVVVFRQPASSAESRLGATEHRATLGYETHPLGEEEHNDVATYPHHESTWFISDRLGKAPQGSLGDDRDDRPKARGKGVSVVIQNDDRQGKR</sequence>
<organism evidence="2 3">
    <name type="scientific">Rhododendron simsii</name>
    <name type="common">Sims's rhododendron</name>
    <dbReference type="NCBI Taxonomy" id="118357"/>
    <lineage>
        <taxon>Eukaryota</taxon>
        <taxon>Viridiplantae</taxon>
        <taxon>Streptophyta</taxon>
        <taxon>Embryophyta</taxon>
        <taxon>Tracheophyta</taxon>
        <taxon>Spermatophyta</taxon>
        <taxon>Magnoliopsida</taxon>
        <taxon>eudicotyledons</taxon>
        <taxon>Gunneridae</taxon>
        <taxon>Pentapetalae</taxon>
        <taxon>asterids</taxon>
        <taxon>Ericales</taxon>
        <taxon>Ericaceae</taxon>
        <taxon>Ericoideae</taxon>
        <taxon>Rhodoreae</taxon>
        <taxon>Rhododendron</taxon>
    </lineage>
</organism>
<dbReference type="Proteomes" id="UP000626092">
    <property type="component" value="Unassembled WGS sequence"/>
</dbReference>
<feature type="region of interest" description="Disordered" evidence="1">
    <location>
        <begin position="30"/>
        <end position="61"/>
    </location>
</feature>
<gene>
    <name evidence="2" type="ORF">RHSIM_Rhsim06G0113400</name>
</gene>